<name>A0AA35VEX3_LACSI</name>
<gene>
    <name evidence="2" type="ORF">LSALG_LOCUS5542</name>
</gene>
<accession>A0AA35VEX3</accession>
<keyword evidence="3" id="KW-1185">Reference proteome</keyword>
<organism evidence="2 3">
    <name type="scientific">Lactuca saligna</name>
    <name type="common">Willowleaf lettuce</name>
    <dbReference type="NCBI Taxonomy" id="75948"/>
    <lineage>
        <taxon>Eukaryota</taxon>
        <taxon>Viridiplantae</taxon>
        <taxon>Streptophyta</taxon>
        <taxon>Embryophyta</taxon>
        <taxon>Tracheophyta</taxon>
        <taxon>Spermatophyta</taxon>
        <taxon>Magnoliopsida</taxon>
        <taxon>eudicotyledons</taxon>
        <taxon>Gunneridae</taxon>
        <taxon>Pentapetalae</taxon>
        <taxon>asterids</taxon>
        <taxon>campanulids</taxon>
        <taxon>Asterales</taxon>
        <taxon>Asteraceae</taxon>
        <taxon>Cichorioideae</taxon>
        <taxon>Cichorieae</taxon>
        <taxon>Lactucinae</taxon>
        <taxon>Lactuca</taxon>
    </lineage>
</organism>
<dbReference type="Proteomes" id="UP001177003">
    <property type="component" value="Chromosome 0"/>
</dbReference>
<proteinExistence type="predicted"/>
<evidence type="ECO:0000313" key="2">
    <source>
        <dbReference type="EMBL" id="CAI9264910.1"/>
    </source>
</evidence>
<sequence>MHESITTLFSSQSTEAERMIHVEEPDDDEIMVSFVDRQFDPEEENVPDNLIMSVTKLKEYVDLKFDELKPKLSKEVQKMENNYTLFHSKVDVITTAITKLVEFNNEYLNNQKRILRCLKRWKIFYPGKEKGFGGFGSSKDHEKWVVVGKVSSTQILTSLPISLTTTSTTTRALMNGISINEGVGGLSSSSIPPNFNNGPSNKGKAIYVVPLEEEKKKQQALDIEKQRLKNSILRRRDNDPPSLYKGVTNK</sequence>
<dbReference type="AlphaFoldDB" id="A0AA35VEX3"/>
<evidence type="ECO:0000256" key="1">
    <source>
        <dbReference type="SAM" id="MobiDB-lite"/>
    </source>
</evidence>
<dbReference type="EMBL" id="OX465086">
    <property type="protein sequence ID" value="CAI9264910.1"/>
    <property type="molecule type" value="Genomic_DNA"/>
</dbReference>
<reference evidence="2" key="1">
    <citation type="submission" date="2023-04" db="EMBL/GenBank/DDBJ databases">
        <authorList>
            <person name="Vijverberg K."/>
            <person name="Xiong W."/>
            <person name="Schranz E."/>
        </authorList>
    </citation>
    <scope>NUCLEOTIDE SEQUENCE</scope>
</reference>
<evidence type="ECO:0000313" key="3">
    <source>
        <dbReference type="Proteomes" id="UP001177003"/>
    </source>
</evidence>
<protein>
    <submittedName>
        <fullName evidence="2">Uncharacterized protein</fullName>
    </submittedName>
</protein>
<feature type="region of interest" description="Disordered" evidence="1">
    <location>
        <begin position="220"/>
        <end position="250"/>
    </location>
</feature>